<dbReference type="PANTHER" id="PTHR30146">
    <property type="entry name" value="LACI-RELATED TRANSCRIPTIONAL REPRESSOR"/>
    <property type="match status" value="1"/>
</dbReference>
<dbReference type="PROSITE" id="PS01124">
    <property type="entry name" value="HTH_ARAC_FAMILY_2"/>
    <property type="match status" value="1"/>
</dbReference>
<dbReference type="PANTHER" id="PTHR30146:SF24">
    <property type="entry name" value="XYLOSE OPERON REGULATORY PROTEIN"/>
    <property type="match status" value="1"/>
</dbReference>
<dbReference type="SUPFAM" id="SSF46689">
    <property type="entry name" value="Homeodomain-like"/>
    <property type="match status" value="2"/>
</dbReference>
<organism evidence="5 6">
    <name type="scientific">Luteolibacter arcticus</name>
    <dbReference type="NCBI Taxonomy" id="1581411"/>
    <lineage>
        <taxon>Bacteria</taxon>
        <taxon>Pseudomonadati</taxon>
        <taxon>Verrucomicrobiota</taxon>
        <taxon>Verrucomicrobiia</taxon>
        <taxon>Verrucomicrobiales</taxon>
        <taxon>Verrucomicrobiaceae</taxon>
        <taxon>Luteolibacter</taxon>
    </lineage>
</organism>
<dbReference type="RefSeq" id="WP_264488561.1">
    <property type="nucleotide sequence ID" value="NZ_JAPDDT010000008.1"/>
</dbReference>
<feature type="domain" description="HTH araC/xylS-type" evidence="4">
    <location>
        <begin position="257"/>
        <end position="355"/>
    </location>
</feature>
<proteinExistence type="predicted"/>
<gene>
    <name evidence="5" type="ORF">OKA05_17945</name>
</gene>
<dbReference type="SUPFAM" id="SSF53822">
    <property type="entry name" value="Periplasmic binding protein-like I"/>
    <property type="match status" value="1"/>
</dbReference>
<protein>
    <submittedName>
        <fullName evidence="5">Substrate-binding domain-containing protein</fullName>
    </submittedName>
</protein>
<dbReference type="Proteomes" id="UP001320876">
    <property type="component" value="Unassembled WGS sequence"/>
</dbReference>
<evidence type="ECO:0000256" key="1">
    <source>
        <dbReference type="ARBA" id="ARBA00023015"/>
    </source>
</evidence>
<reference evidence="5 6" key="1">
    <citation type="submission" date="2022-10" db="EMBL/GenBank/DDBJ databases">
        <title>Luteolibacter arcticus strain CCTCC AB 2014275, whole genome shotgun sequencing project.</title>
        <authorList>
            <person name="Zhao G."/>
            <person name="Shen L."/>
        </authorList>
    </citation>
    <scope>NUCLEOTIDE SEQUENCE [LARGE SCALE GENOMIC DNA]</scope>
    <source>
        <strain evidence="5 6">CCTCC AB 2014275</strain>
    </source>
</reference>
<keyword evidence="1" id="KW-0805">Transcription regulation</keyword>
<dbReference type="InterPro" id="IPR020449">
    <property type="entry name" value="Tscrpt_reg_AraC-type_HTH"/>
</dbReference>
<evidence type="ECO:0000256" key="2">
    <source>
        <dbReference type="ARBA" id="ARBA00023125"/>
    </source>
</evidence>
<evidence type="ECO:0000259" key="4">
    <source>
        <dbReference type="PROSITE" id="PS01124"/>
    </source>
</evidence>
<dbReference type="PROSITE" id="PS00041">
    <property type="entry name" value="HTH_ARAC_FAMILY_1"/>
    <property type="match status" value="1"/>
</dbReference>
<name>A0ABT3GLR5_9BACT</name>
<dbReference type="InterPro" id="IPR028082">
    <property type="entry name" value="Peripla_BP_I"/>
</dbReference>
<evidence type="ECO:0000313" key="5">
    <source>
        <dbReference type="EMBL" id="MCW1924454.1"/>
    </source>
</evidence>
<dbReference type="InterPro" id="IPR046335">
    <property type="entry name" value="LacI/GalR-like_sensor"/>
</dbReference>
<evidence type="ECO:0000256" key="3">
    <source>
        <dbReference type="ARBA" id="ARBA00023163"/>
    </source>
</evidence>
<dbReference type="SMART" id="SM00342">
    <property type="entry name" value="HTH_ARAC"/>
    <property type="match status" value="1"/>
</dbReference>
<dbReference type="InterPro" id="IPR018062">
    <property type="entry name" value="HTH_AraC-typ_CS"/>
</dbReference>
<keyword evidence="6" id="KW-1185">Reference proteome</keyword>
<dbReference type="EMBL" id="JAPDDT010000008">
    <property type="protein sequence ID" value="MCW1924454.1"/>
    <property type="molecule type" value="Genomic_DNA"/>
</dbReference>
<dbReference type="PRINTS" id="PR00032">
    <property type="entry name" value="HTHARAC"/>
</dbReference>
<sequence length="372" mass="41624">MLGYYVREVHHGVVAYAHEAGWVLDGSMAHFGRVPADWHGDGIIAFSANRADILDKIQNENVPTVDMFNGPGMPGLPRVWIDNEAIGRMAGDYLVSRGFQEIGYFYYDPEVANPLNETERSAGLRQGVQAAGRRFHSVTFDQCVAQIRKLPRPLALMAQNDVVGDWLIHKLREEGLRVPQDVAVIGVDTDELYRAFSPVPQTSVDSNMEYQGYAAAKLLDHLLQGNSPPASPVMIQPVRVVERKSTSLLSSGHGATNKALAFMQERYAEPITVNTIARHAGLSRYHLNEHFQQHVGEPISRHLLRIRLDHAREGLADADEKIENLAFALGFKSAAYFCTVFRQETGLTPAEFRHRARIRERRPGRKNGSSRH</sequence>
<dbReference type="Gene3D" id="3.40.50.2300">
    <property type="match status" value="2"/>
</dbReference>
<comment type="caution">
    <text evidence="5">The sequence shown here is derived from an EMBL/GenBank/DDBJ whole genome shotgun (WGS) entry which is preliminary data.</text>
</comment>
<dbReference type="InterPro" id="IPR009057">
    <property type="entry name" value="Homeodomain-like_sf"/>
</dbReference>
<dbReference type="InterPro" id="IPR018060">
    <property type="entry name" value="HTH_AraC"/>
</dbReference>
<evidence type="ECO:0000313" key="6">
    <source>
        <dbReference type="Proteomes" id="UP001320876"/>
    </source>
</evidence>
<keyword evidence="3" id="KW-0804">Transcription</keyword>
<dbReference type="Pfam" id="PF13377">
    <property type="entry name" value="Peripla_BP_3"/>
    <property type="match status" value="1"/>
</dbReference>
<accession>A0ABT3GLR5</accession>
<keyword evidence="2" id="KW-0238">DNA-binding</keyword>
<dbReference type="Gene3D" id="1.10.10.60">
    <property type="entry name" value="Homeodomain-like"/>
    <property type="match status" value="1"/>
</dbReference>
<dbReference type="Pfam" id="PF12833">
    <property type="entry name" value="HTH_18"/>
    <property type="match status" value="1"/>
</dbReference>